<sequence>MSDWSNGYEHNSSHYTNPSTWSNDSNSQFPSQSANYYNSSSEYINFDEFLSQMQGGANPQINSTHYNNVPYQNYSLNQYSQMPTSSQNLNQNTFMYGPGTSADRYGSLLSTRTSEDQYRGLNNPNSTYVSNRYPNSTLTPTATEFVPKMSQHSPLGSDSRAYVCSESNEVHTENDDYRINTGRNSQTNHGESSDKQSWKPNSRTNGKDGFVFYNSSLNKVNQDMKNGGKAAANYSNKQKSWAGTQRLRAMDRNNVDDERFANNYVQYKEEHQEVSTNKSRETSSPKASHNKIQISSEYSDNKEMTQRERLSEQLDKGTLECLVCCERVKQMETVWSCSNCYHVLHLRCIRKWAISSMQAFHKNESAGQLGHVPSNGTGENQKGLCQKVNGVVRHARTLAEMCRQNIGVCAAPCVRQNGSAVWRARTRAVAPAPASDRVPTLVLYSATQDLAHLVMLLSAKNVDVGQKHVQYSVANAFVLLPKVVRWSVTLIPVDSETGPVEMCVVEYWRAELMFVVTSAIHHPVNPAKCFQRQSIHVLVAR</sequence>
<feature type="compositionally biased region" description="Polar residues" evidence="1">
    <location>
        <begin position="233"/>
        <end position="243"/>
    </location>
</feature>
<dbReference type="InterPro" id="IPR013083">
    <property type="entry name" value="Znf_RING/FYVE/PHD"/>
</dbReference>
<reference evidence="2 3" key="1">
    <citation type="journal article" date="2019" name="Commun. Biol.">
        <title>The bagworm genome reveals a unique fibroin gene that provides high tensile strength.</title>
        <authorList>
            <person name="Kono N."/>
            <person name="Nakamura H."/>
            <person name="Ohtoshi R."/>
            <person name="Tomita M."/>
            <person name="Numata K."/>
            <person name="Arakawa K."/>
        </authorList>
    </citation>
    <scope>NUCLEOTIDE SEQUENCE [LARGE SCALE GENOMIC DNA]</scope>
</reference>
<protein>
    <submittedName>
        <fullName evidence="2">Transcriptional repressor NF-X1</fullName>
    </submittedName>
</protein>
<dbReference type="SUPFAM" id="SSF57850">
    <property type="entry name" value="RING/U-box"/>
    <property type="match status" value="1"/>
</dbReference>
<feature type="region of interest" description="Disordered" evidence="1">
    <location>
        <begin position="1"/>
        <end position="33"/>
    </location>
</feature>
<gene>
    <name evidence="2" type="primary">NFX1</name>
    <name evidence="2" type="ORF">EVAR_82485_1</name>
</gene>
<dbReference type="PANTHER" id="PTHR12360:SF12">
    <property type="entry name" value="TRANSCRIPTIONAL REPRESSOR NF-X1"/>
    <property type="match status" value="1"/>
</dbReference>
<dbReference type="OrthoDB" id="7483408at2759"/>
<comment type="caution">
    <text evidence="2">The sequence shown here is derived from an EMBL/GenBank/DDBJ whole genome shotgun (WGS) entry which is preliminary data.</text>
</comment>
<dbReference type="PANTHER" id="PTHR12360">
    <property type="entry name" value="NUCLEAR TRANSCRIPTION FACTOR, X-BOX BINDING 1 NFX1"/>
    <property type="match status" value="1"/>
</dbReference>
<feature type="compositionally biased region" description="Basic and acidic residues" evidence="1">
    <location>
        <begin position="299"/>
        <end position="310"/>
    </location>
</feature>
<dbReference type="Proteomes" id="UP000299102">
    <property type="component" value="Unassembled WGS sequence"/>
</dbReference>
<feature type="region of interest" description="Disordered" evidence="1">
    <location>
        <begin position="167"/>
        <end position="210"/>
    </location>
</feature>
<name>A0A4C1UW78_EUMVA</name>
<feature type="compositionally biased region" description="Basic and acidic residues" evidence="1">
    <location>
        <begin position="168"/>
        <end position="178"/>
    </location>
</feature>
<dbReference type="EMBL" id="BGZK01000237">
    <property type="protein sequence ID" value="GBP30743.1"/>
    <property type="molecule type" value="Genomic_DNA"/>
</dbReference>
<dbReference type="STRING" id="151549.A0A4C1UW78"/>
<dbReference type="InterPro" id="IPR034078">
    <property type="entry name" value="NFX1_fam"/>
</dbReference>
<evidence type="ECO:0000313" key="2">
    <source>
        <dbReference type="EMBL" id="GBP30743.1"/>
    </source>
</evidence>
<proteinExistence type="predicted"/>
<dbReference type="GO" id="GO:0000981">
    <property type="term" value="F:DNA-binding transcription factor activity, RNA polymerase II-specific"/>
    <property type="evidence" value="ECO:0007669"/>
    <property type="project" value="TreeGrafter"/>
</dbReference>
<feature type="compositionally biased region" description="Polar residues" evidence="1">
    <location>
        <begin position="284"/>
        <end position="298"/>
    </location>
</feature>
<feature type="compositionally biased region" description="Polar residues" evidence="1">
    <location>
        <begin position="181"/>
        <end position="190"/>
    </location>
</feature>
<dbReference type="GO" id="GO:0005634">
    <property type="term" value="C:nucleus"/>
    <property type="evidence" value="ECO:0007669"/>
    <property type="project" value="TreeGrafter"/>
</dbReference>
<organism evidence="2 3">
    <name type="scientific">Eumeta variegata</name>
    <name type="common">Bagworm moth</name>
    <name type="synonym">Eumeta japonica</name>
    <dbReference type="NCBI Taxonomy" id="151549"/>
    <lineage>
        <taxon>Eukaryota</taxon>
        <taxon>Metazoa</taxon>
        <taxon>Ecdysozoa</taxon>
        <taxon>Arthropoda</taxon>
        <taxon>Hexapoda</taxon>
        <taxon>Insecta</taxon>
        <taxon>Pterygota</taxon>
        <taxon>Neoptera</taxon>
        <taxon>Endopterygota</taxon>
        <taxon>Lepidoptera</taxon>
        <taxon>Glossata</taxon>
        <taxon>Ditrysia</taxon>
        <taxon>Tineoidea</taxon>
        <taxon>Psychidae</taxon>
        <taxon>Oiketicinae</taxon>
        <taxon>Eumeta</taxon>
    </lineage>
</organism>
<dbReference type="GO" id="GO:0000122">
    <property type="term" value="P:negative regulation of transcription by RNA polymerase II"/>
    <property type="evidence" value="ECO:0007669"/>
    <property type="project" value="TreeGrafter"/>
</dbReference>
<feature type="region of interest" description="Disordered" evidence="1">
    <location>
        <begin position="223"/>
        <end position="255"/>
    </location>
</feature>
<dbReference type="AlphaFoldDB" id="A0A4C1UW78"/>
<feature type="region of interest" description="Disordered" evidence="1">
    <location>
        <begin position="269"/>
        <end position="310"/>
    </location>
</feature>
<evidence type="ECO:0000313" key="3">
    <source>
        <dbReference type="Proteomes" id="UP000299102"/>
    </source>
</evidence>
<accession>A0A4C1UW78</accession>
<dbReference type="GO" id="GO:0000977">
    <property type="term" value="F:RNA polymerase II transcription regulatory region sequence-specific DNA binding"/>
    <property type="evidence" value="ECO:0007669"/>
    <property type="project" value="TreeGrafter"/>
</dbReference>
<keyword evidence="3" id="KW-1185">Reference proteome</keyword>
<feature type="compositionally biased region" description="Basic and acidic residues" evidence="1">
    <location>
        <begin position="269"/>
        <end position="283"/>
    </location>
</feature>
<dbReference type="Gene3D" id="3.30.40.10">
    <property type="entry name" value="Zinc/RING finger domain, C3HC4 (zinc finger)"/>
    <property type="match status" value="1"/>
</dbReference>
<evidence type="ECO:0000256" key="1">
    <source>
        <dbReference type="SAM" id="MobiDB-lite"/>
    </source>
</evidence>